<sequence length="139" mass="16226">MEDEAFKPVTPAACRAVMDELSRHEPVFHRPEFGTSRSDFEAIITDDFWEIGASGNIYSRDYILDVLEKRHGDTAYKEDWETNDFHCSQIAENLYLVSYTLRLHGRFSRRTTLWHRTQDGWKAGFHQGTPVKQEQGETQ</sequence>
<comment type="caution">
    <text evidence="2">The sequence shown here is derived from an EMBL/GenBank/DDBJ whole genome shotgun (WGS) entry which is preliminary data.</text>
</comment>
<evidence type="ECO:0000313" key="3">
    <source>
        <dbReference type="Proteomes" id="UP000627205"/>
    </source>
</evidence>
<feature type="domain" description="DUF4440" evidence="1">
    <location>
        <begin position="40"/>
        <end position="122"/>
    </location>
</feature>
<gene>
    <name evidence="2" type="ORF">GCM10011430_07300</name>
</gene>
<dbReference type="SUPFAM" id="SSF54427">
    <property type="entry name" value="NTF2-like"/>
    <property type="match status" value="1"/>
</dbReference>
<evidence type="ECO:0000259" key="1">
    <source>
        <dbReference type="Pfam" id="PF14534"/>
    </source>
</evidence>
<dbReference type="Proteomes" id="UP000627205">
    <property type="component" value="Unassembled WGS sequence"/>
</dbReference>
<name>A0A8J3AXY9_9BURK</name>
<dbReference type="RefSeq" id="WP_188419602.1">
    <property type="nucleotide sequence ID" value="NZ_BMDP01000001.1"/>
</dbReference>
<protein>
    <recommendedName>
        <fullName evidence="1">DUF4440 domain-containing protein</fullName>
    </recommendedName>
</protein>
<dbReference type="AlphaFoldDB" id="A0A8J3AXY9"/>
<reference evidence="2" key="1">
    <citation type="journal article" date="2014" name="Int. J. Syst. Evol. Microbiol.">
        <title>Complete genome sequence of Corynebacterium casei LMG S-19264T (=DSM 44701T), isolated from a smear-ripened cheese.</title>
        <authorList>
            <consortium name="US DOE Joint Genome Institute (JGI-PGF)"/>
            <person name="Walter F."/>
            <person name="Albersmeier A."/>
            <person name="Kalinowski J."/>
            <person name="Ruckert C."/>
        </authorList>
    </citation>
    <scope>NUCLEOTIDE SEQUENCE</scope>
    <source>
        <strain evidence="2">CCM 7664</strain>
    </source>
</reference>
<reference evidence="2" key="2">
    <citation type="submission" date="2020-09" db="EMBL/GenBank/DDBJ databases">
        <authorList>
            <person name="Sun Q."/>
            <person name="Sedlacek I."/>
        </authorList>
    </citation>
    <scope>NUCLEOTIDE SEQUENCE</scope>
    <source>
        <strain evidence="2">CCM 7664</strain>
    </source>
</reference>
<keyword evidence="3" id="KW-1185">Reference proteome</keyword>
<dbReference type="EMBL" id="BMDP01000001">
    <property type="protein sequence ID" value="GGI53556.1"/>
    <property type="molecule type" value="Genomic_DNA"/>
</dbReference>
<accession>A0A8J3AXY9</accession>
<proteinExistence type="predicted"/>
<dbReference type="Gene3D" id="3.10.450.50">
    <property type="match status" value="1"/>
</dbReference>
<organism evidence="2 3">
    <name type="scientific">Oxalicibacterium solurbis</name>
    <dbReference type="NCBI Taxonomy" id="69280"/>
    <lineage>
        <taxon>Bacteria</taxon>
        <taxon>Pseudomonadati</taxon>
        <taxon>Pseudomonadota</taxon>
        <taxon>Betaproteobacteria</taxon>
        <taxon>Burkholderiales</taxon>
        <taxon>Oxalobacteraceae</taxon>
        <taxon>Oxalicibacterium</taxon>
    </lineage>
</organism>
<evidence type="ECO:0000313" key="2">
    <source>
        <dbReference type="EMBL" id="GGI53556.1"/>
    </source>
</evidence>
<dbReference type="InterPro" id="IPR027843">
    <property type="entry name" value="DUF4440"/>
</dbReference>
<dbReference type="InterPro" id="IPR032710">
    <property type="entry name" value="NTF2-like_dom_sf"/>
</dbReference>
<dbReference type="Pfam" id="PF14534">
    <property type="entry name" value="DUF4440"/>
    <property type="match status" value="1"/>
</dbReference>